<dbReference type="Pfam" id="PF00580">
    <property type="entry name" value="UvrD-helicase"/>
    <property type="match status" value="1"/>
</dbReference>
<dbReference type="GO" id="GO:0003677">
    <property type="term" value="F:DNA binding"/>
    <property type="evidence" value="ECO:0007669"/>
    <property type="project" value="UniProtKB-KW"/>
</dbReference>
<evidence type="ECO:0000256" key="13">
    <source>
        <dbReference type="ARBA" id="ARBA00034808"/>
    </source>
</evidence>
<evidence type="ECO:0000256" key="5">
    <source>
        <dbReference type="ARBA" id="ARBA00022801"/>
    </source>
</evidence>
<dbReference type="RefSeq" id="WP_105185285.1">
    <property type="nucleotide sequence ID" value="NZ_BAAAGO010000018.1"/>
</dbReference>
<evidence type="ECO:0000313" key="19">
    <source>
        <dbReference type="Proteomes" id="UP000238164"/>
    </source>
</evidence>
<dbReference type="Gene3D" id="3.40.50.300">
    <property type="entry name" value="P-loop containing nucleotide triphosphate hydrolases"/>
    <property type="match status" value="2"/>
</dbReference>
<dbReference type="GO" id="GO:0004527">
    <property type="term" value="F:exonuclease activity"/>
    <property type="evidence" value="ECO:0007669"/>
    <property type="project" value="UniProtKB-KW"/>
</dbReference>
<evidence type="ECO:0000256" key="14">
    <source>
        <dbReference type="ARBA" id="ARBA00048988"/>
    </source>
</evidence>
<dbReference type="Proteomes" id="UP000238164">
    <property type="component" value="Chromosome 1"/>
</dbReference>
<comment type="catalytic activity">
    <reaction evidence="12">
        <text>Couples ATP hydrolysis with the unwinding of duplex DNA by translocating in the 3'-5' direction.</text>
        <dbReference type="EC" id="5.6.2.4"/>
    </reaction>
</comment>
<evidence type="ECO:0000256" key="6">
    <source>
        <dbReference type="ARBA" id="ARBA00022806"/>
    </source>
</evidence>
<dbReference type="InterPro" id="IPR027417">
    <property type="entry name" value="P-loop_NTPase"/>
</dbReference>
<evidence type="ECO:0000256" key="15">
    <source>
        <dbReference type="PROSITE-ProRule" id="PRU00560"/>
    </source>
</evidence>
<evidence type="ECO:0000256" key="3">
    <source>
        <dbReference type="ARBA" id="ARBA00022741"/>
    </source>
</evidence>
<dbReference type="GO" id="GO:0033202">
    <property type="term" value="C:DNA helicase complex"/>
    <property type="evidence" value="ECO:0007669"/>
    <property type="project" value="TreeGrafter"/>
</dbReference>
<gene>
    <name evidence="18" type="ORF">MPLG2_1213</name>
</gene>
<feature type="binding site" evidence="15">
    <location>
        <begin position="33"/>
        <end position="40"/>
    </location>
    <ligand>
        <name>ATP</name>
        <dbReference type="ChEBI" id="CHEBI:30616"/>
    </ligand>
</feature>
<reference evidence="18 19" key="1">
    <citation type="submission" date="2018-02" db="EMBL/GenBank/DDBJ databases">
        <authorList>
            <person name="Cohen D.B."/>
            <person name="Kent A.D."/>
        </authorList>
    </citation>
    <scope>NUCLEOTIDE SEQUENCE [LARGE SCALE GENOMIC DNA]</scope>
    <source>
        <strain evidence="18">1</strain>
    </source>
</reference>
<keyword evidence="6 15" id="KW-0347">Helicase</keyword>
<dbReference type="InterPro" id="IPR011604">
    <property type="entry name" value="PDDEXK-like_dom_sf"/>
</dbReference>
<dbReference type="GO" id="GO:0005829">
    <property type="term" value="C:cytosol"/>
    <property type="evidence" value="ECO:0007669"/>
    <property type="project" value="TreeGrafter"/>
</dbReference>
<keyword evidence="9" id="KW-0238">DNA-binding</keyword>
<dbReference type="SUPFAM" id="SSF52980">
    <property type="entry name" value="Restriction endonuclease-like"/>
    <property type="match status" value="1"/>
</dbReference>
<keyword evidence="10" id="KW-0234">DNA repair</keyword>
<dbReference type="Gene3D" id="1.10.486.10">
    <property type="entry name" value="PCRA, domain 4"/>
    <property type="match status" value="1"/>
</dbReference>
<evidence type="ECO:0000313" key="18">
    <source>
        <dbReference type="EMBL" id="SPD86249.1"/>
    </source>
</evidence>
<dbReference type="Gene3D" id="3.90.320.10">
    <property type="match status" value="1"/>
</dbReference>
<keyword evidence="11" id="KW-0413">Isomerase</keyword>
<keyword evidence="5 15" id="KW-0378">Hydrolase</keyword>
<evidence type="ECO:0000256" key="12">
    <source>
        <dbReference type="ARBA" id="ARBA00034617"/>
    </source>
</evidence>
<dbReference type="InterPro" id="IPR014017">
    <property type="entry name" value="DNA_helicase_UvrD-like_C"/>
</dbReference>
<evidence type="ECO:0000259" key="17">
    <source>
        <dbReference type="PROSITE" id="PS51217"/>
    </source>
</evidence>
<keyword evidence="2" id="KW-0540">Nuclease</keyword>
<organism evidence="18 19">
    <name type="scientific">Micropruina glycogenica</name>
    <dbReference type="NCBI Taxonomy" id="75385"/>
    <lineage>
        <taxon>Bacteria</taxon>
        <taxon>Bacillati</taxon>
        <taxon>Actinomycetota</taxon>
        <taxon>Actinomycetes</taxon>
        <taxon>Propionibacteriales</taxon>
        <taxon>Nocardioidaceae</taxon>
        <taxon>Micropruina</taxon>
    </lineage>
</organism>
<comment type="catalytic activity">
    <reaction evidence="14">
        <text>ATP + H2O = ADP + phosphate + H(+)</text>
        <dbReference type="Rhea" id="RHEA:13065"/>
        <dbReference type="ChEBI" id="CHEBI:15377"/>
        <dbReference type="ChEBI" id="CHEBI:15378"/>
        <dbReference type="ChEBI" id="CHEBI:30616"/>
        <dbReference type="ChEBI" id="CHEBI:43474"/>
        <dbReference type="ChEBI" id="CHEBI:456216"/>
        <dbReference type="EC" id="5.6.2.4"/>
    </reaction>
</comment>
<evidence type="ECO:0000256" key="7">
    <source>
        <dbReference type="ARBA" id="ARBA00022839"/>
    </source>
</evidence>
<dbReference type="AlphaFoldDB" id="A0A2N9JFD0"/>
<dbReference type="OrthoDB" id="9806690at2"/>
<dbReference type="GO" id="GO:0043138">
    <property type="term" value="F:3'-5' DNA helicase activity"/>
    <property type="evidence" value="ECO:0007669"/>
    <property type="project" value="UniProtKB-EC"/>
</dbReference>
<evidence type="ECO:0000256" key="9">
    <source>
        <dbReference type="ARBA" id="ARBA00023125"/>
    </source>
</evidence>
<keyword evidence="8 15" id="KW-0067">ATP-binding</keyword>
<dbReference type="PROSITE" id="PS51217">
    <property type="entry name" value="UVRD_HELICASE_CTER"/>
    <property type="match status" value="1"/>
</dbReference>
<sequence>MQRVGATSVTVALSEPQRAAVEGHRGGPALVIGPPGSGKTTVVAAAAALELDARAADGPQPLVFTFARRSASDLRNRVARAMNRTVSPPWVTTMHAFCLWLLRLAAEPGQPEPRLLTAPEQEFRVRELLGGRGAAAWPTDVRQAIGTRAFARQVRGAIARVRQLGLDPDDVTAFGAAADRPEWASVGRFFAEYLDVLDHEGSLDYAELVHRARIALTDPALVATVRARVSRVIVDEYGELDPAQIGLLRALVPAGGPILAVGDPDQVVFRFRGAHPRGLAEFSATFPTAQGEPAPVLVLPGSHRATAGLAAATARVARRLPLPVLGDAAVAALRPEPTAAEPGSPPEVQAIVCASESEQAQLIAEQLRRAHLDEGFEHGDLAVLVRSGRRQIAPIARALVAAGIPVEVAGDEIPLLAEQAVRPLLLALEVVLRGGELDADEAKRLLTSPLGRLDAVALRTVGRLLLQTEREATGSAIVGRSPGQLIADVLSEPERLTELPETPEVGALRALAGLLGAAGRTLTVPGNGAAEVLWTLWSGTDWAERLQRASRDGGESGRRADRDLDAVIALFAAAAATEQPAGAGGVRGFLAEVAAQEIPADTTREAEVRGRGVRLLTAHRAKGLEWAVVVVAGVQEGLWPAPGQGGAILDPAELLSDGLVGRPDSRESLADERRLFHLACSRAQQRLIVTAVQGSDGEANQPSRFIAELGVPVTDYVPSSRPLTLPALVAELRRRATSPDCSAALREAAAQRLARLAALTDAQGRPLVQQARPSHWWGLAEPTGGARPASVPVRLSPSALTALLTCPRQHYLNRQVRADPPRNANASLGSVIHVLAEHARNDELSLDELSERLDEVWSELPFEASWLSAAERVKAEDALARFVNWQQTNSHADVVGVEVPFDVQLDVDGTPVQLVGTVDRLERTADGGLRVVDFKTNKRPITASAAASHEQLGVYQLAIEAGGFEAVAGPGAHSAGGALVFLRLAAGSDLDDYPREFHQAALREQPSLGEQDAGYPTWVHERLSRAVGLVREGRYPATPGTGCQWCPFQTSCPAKPSGRQVVA</sequence>
<dbReference type="InterPro" id="IPR011335">
    <property type="entry name" value="Restrct_endonuc-II-like"/>
</dbReference>
<protein>
    <recommendedName>
        <fullName evidence="13">DNA 3'-5' helicase</fullName>
        <ecNumber evidence="13">5.6.2.4</ecNumber>
    </recommendedName>
</protein>
<dbReference type="EC" id="5.6.2.4" evidence="13"/>
<name>A0A2N9JFD0_9ACTN</name>
<dbReference type="PANTHER" id="PTHR11070:SF59">
    <property type="entry name" value="DNA 3'-5' HELICASE"/>
    <property type="match status" value="1"/>
</dbReference>
<feature type="domain" description="UvrD-like helicase ATP-binding" evidence="16">
    <location>
        <begin position="12"/>
        <end position="306"/>
    </location>
</feature>
<dbReference type="Gene3D" id="1.10.10.160">
    <property type="match status" value="1"/>
</dbReference>
<dbReference type="PROSITE" id="PS51198">
    <property type="entry name" value="UVRD_HELICASE_ATP_BIND"/>
    <property type="match status" value="1"/>
</dbReference>
<dbReference type="EMBL" id="LT985188">
    <property type="protein sequence ID" value="SPD86249.1"/>
    <property type="molecule type" value="Genomic_DNA"/>
</dbReference>
<accession>A0A2N9JFD0</accession>
<dbReference type="InterPro" id="IPR038726">
    <property type="entry name" value="PDDEXK_AddAB-type"/>
</dbReference>
<evidence type="ECO:0000259" key="16">
    <source>
        <dbReference type="PROSITE" id="PS51198"/>
    </source>
</evidence>
<dbReference type="InterPro" id="IPR000212">
    <property type="entry name" value="DNA_helicase_UvrD/REP"/>
</dbReference>
<proteinExistence type="inferred from homology"/>
<dbReference type="KEGG" id="mgg:MPLG2_1213"/>
<evidence type="ECO:0000256" key="8">
    <source>
        <dbReference type="ARBA" id="ARBA00022840"/>
    </source>
</evidence>
<dbReference type="InterPro" id="IPR013986">
    <property type="entry name" value="DExx_box_DNA_helicase_dom_sf"/>
</dbReference>
<evidence type="ECO:0000256" key="1">
    <source>
        <dbReference type="ARBA" id="ARBA00009922"/>
    </source>
</evidence>
<keyword evidence="19" id="KW-1185">Reference proteome</keyword>
<dbReference type="Pfam" id="PF12705">
    <property type="entry name" value="PDDEXK_1"/>
    <property type="match status" value="1"/>
</dbReference>
<dbReference type="GO" id="GO:0005524">
    <property type="term" value="F:ATP binding"/>
    <property type="evidence" value="ECO:0007669"/>
    <property type="project" value="UniProtKB-UniRule"/>
</dbReference>
<evidence type="ECO:0000256" key="10">
    <source>
        <dbReference type="ARBA" id="ARBA00023204"/>
    </source>
</evidence>
<dbReference type="Pfam" id="PF13361">
    <property type="entry name" value="UvrD_C"/>
    <property type="match status" value="1"/>
</dbReference>
<dbReference type="SUPFAM" id="SSF52540">
    <property type="entry name" value="P-loop containing nucleoside triphosphate hydrolases"/>
    <property type="match status" value="1"/>
</dbReference>
<evidence type="ECO:0000256" key="2">
    <source>
        <dbReference type="ARBA" id="ARBA00022722"/>
    </source>
</evidence>
<keyword evidence="4" id="KW-0227">DNA damage</keyword>
<keyword evidence="3 15" id="KW-0547">Nucleotide-binding</keyword>
<feature type="domain" description="UvrD-like helicase C-terminal" evidence="17">
    <location>
        <begin position="317"/>
        <end position="623"/>
    </location>
</feature>
<dbReference type="PANTHER" id="PTHR11070">
    <property type="entry name" value="UVRD / RECB / PCRA DNA HELICASE FAMILY MEMBER"/>
    <property type="match status" value="1"/>
</dbReference>
<evidence type="ECO:0000256" key="11">
    <source>
        <dbReference type="ARBA" id="ARBA00023235"/>
    </source>
</evidence>
<dbReference type="GO" id="GO:0000725">
    <property type="term" value="P:recombinational repair"/>
    <property type="evidence" value="ECO:0007669"/>
    <property type="project" value="TreeGrafter"/>
</dbReference>
<keyword evidence="7" id="KW-0269">Exonuclease</keyword>
<evidence type="ECO:0000256" key="4">
    <source>
        <dbReference type="ARBA" id="ARBA00022763"/>
    </source>
</evidence>
<comment type="similarity">
    <text evidence="1">Belongs to the helicase family. UvrD subfamily.</text>
</comment>
<dbReference type="InterPro" id="IPR014016">
    <property type="entry name" value="UvrD-like_ATP-bd"/>
</dbReference>